<evidence type="ECO:0000313" key="2">
    <source>
        <dbReference type="EMBL" id="RKT82896.1"/>
    </source>
</evidence>
<dbReference type="STRING" id="455193.SAMN05421805_104373"/>
<evidence type="ECO:0000313" key="4">
    <source>
        <dbReference type="Proteomes" id="UP000199398"/>
    </source>
</evidence>
<dbReference type="InterPro" id="IPR036894">
    <property type="entry name" value="YbaB-like_sf"/>
</dbReference>
<dbReference type="AlphaFoldDB" id="A0A1I4Z1P6"/>
<evidence type="ECO:0000313" key="3">
    <source>
        <dbReference type="EMBL" id="SFN44216.1"/>
    </source>
</evidence>
<accession>A0A1I4Z1P6</accession>
<reference evidence="2 5" key="2">
    <citation type="submission" date="2018-10" db="EMBL/GenBank/DDBJ databases">
        <title>Sequencing the genomes of 1000 actinobacteria strains.</title>
        <authorList>
            <person name="Klenk H.-P."/>
        </authorList>
    </citation>
    <scope>NUCLEOTIDE SEQUENCE [LARGE SCALE GENOMIC DNA]</scope>
    <source>
        <strain evidence="2 5">DSM 45119</strain>
    </source>
</reference>
<organism evidence="3 4">
    <name type="scientific">Saccharopolyspora antimicrobica</name>
    <dbReference type="NCBI Taxonomy" id="455193"/>
    <lineage>
        <taxon>Bacteria</taxon>
        <taxon>Bacillati</taxon>
        <taxon>Actinomycetota</taxon>
        <taxon>Actinomycetes</taxon>
        <taxon>Pseudonocardiales</taxon>
        <taxon>Pseudonocardiaceae</taxon>
        <taxon>Saccharopolyspora</taxon>
    </lineage>
</organism>
<gene>
    <name evidence="2" type="ORF">ATL45_1156</name>
    <name evidence="3" type="ORF">SAMN05421805_104373</name>
</gene>
<reference evidence="3 4" key="1">
    <citation type="submission" date="2016-10" db="EMBL/GenBank/DDBJ databases">
        <authorList>
            <person name="de Groot N.N."/>
        </authorList>
    </citation>
    <scope>NUCLEOTIDE SEQUENCE [LARGE SCALE GENOMIC DNA]</scope>
    <source>
        <strain evidence="3 4">CPCC 201259</strain>
    </source>
</reference>
<proteinExistence type="predicted"/>
<evidence type="ECO:0000256" key="1">
    <source>
        <dbReference type="SAM" id="MobiDB-lite"/>
    </source>
</evidence>
<dbReference type="SUPFAM" id="SSF82607">
    <property type="entry name" value="YbaB-like"/>
    <property type="match status" value="1"/>
</dbReference>
<feature type="compositionally biased region" description="Basic and acidic residues" evidence="1">
    <location>
        <begin position="145"/>
        <end position="155"/>
    </location>
</feature>
<sequence length="192" mass="21300">MSGRDDFEAGRQDLAARNAALRDQIDTMLSDLRRRTAGIQEKQDAAARQTFEVASDDGMVTVRVDATGTVQELALSSKAFERTTPEKLARSITSVIREASGTAQRQLQSEFAPLADTSDVPEIPGVPSLAGLLTRGPLVQPPDPELERRQRREEDTAAASSNRSEPPQVRTKPEDDWDDDWNWDDNRRGGRR</sequence>
<dbReference type="EMBL" id="FOUP01000004">
    <property type="protein sequence ID" value="SFN44216.1"/>
    <property type="molecule type" value="Genomic_DNA"/>
</dbReference>
<feature type="region of interest" description="Disordered" evidence="1">
    <location>
        <begin position="112"/>
        <end position="192"/>
    </location>
</feature>
<dbReference type="Proteomes" id="UP000199398">
    <property type="component" value="Unassembled WGS sequence"/>
</dbReference>
<dbReference type="RefSeq" id="WP_093152415.1">
    <property type="nucleotide sequence ID" value="NZ_FOUP01000004.1"/>
</dbReference>
<dbReference type="EMBL" id="RBXX01000002">
    <property type="protein sequence ID" value="RKT82896.1"/>
    <property type="molecule type" value="Genomic_DNA"/>
</dbReference>
<keyword evidence="3" id="KW-0238">DNA-binding</keyword>
<dbReference type="Proteomes" id="UP000270697">
    <property type="component" value="Unassembled WGS sequence"/>
</dbReference>
<keyword evidence="5" id="KW-1185">Reference proteome</keyword>
<dbReference type="GO" id="GO:0003677">
    <property type="term" value="F:DNA binding"/>
    <property type="evidence" value="ECO:0007669"/>
    <property type="project" value="UniProtKB-KW"/>
</dbReference>
<dbReference type="Gene3D" id="3.30.1310.10">
    <property type="entry name" value="Nucleoid-associated protein YbaB-like domain"/>
    <property type="match status" value="1"/>
</dbReference>
<dbReference type="OrthoDB" id="3696434at2"/>
<evidence type="ECO:0000313" key="5">
    <source>
        <dbReference type="Proteomes" id="UP000270697"/>
    </source>
</evidence>
<dbReference type="InterPro" id="IPR004401">
    <property type="entry name" value="YbaB/EbfC"/>
</dbReference>
<name>A0A1I4Z1P6_9PSEU</name>
<protein>
    <submittedName>
        <fullName evidence="2 3">DNA-binding protein YbaB</fullName>
    </submittedName>
</protein>
<dbReference type="Pfam" id="PF02575">
    <property type="entry name" value="YbaB_DNA_bd"/>
    <property type="match status" value="1"/>
</dbReference>